<evidence type="ECO:0000313" key="2">
    <source>
        <dbReference type="Proteomes" id="UP000252357"/>
    </source>
</evidence>
<keyword evidence="2" id="KW-1185">Reference proteome</keyword>
<evidence type="ECO:0000313" key="1">
    <source>
        <dbReference type="EMBL" id="RCS56430.1"/>
    </source>
</evidence>
<proteinExistence type="predicted"/>
<reference evidence="1 2" key="1">
    <citation type="journal article" date="2018" name="Int. J. Syst. Evol. Microbiol.">
        <title>Parvibium lacunae gen. nov., sp. nov., a new member of the family Alcaligenaceae isolated from a freshwater pond.</title>
        <authorList>
            <person name="Chen W.M."/>
            <person name="Xie P.B."/>
            <person name="Hsu M.Y."/>
            <person name="Sheu S.Y."/>
        </authorList>
    </citation>
    <scope>NUCLEOTIDE SEQUENCE [LARGE SCALE GENOMIC DNA]</scope>
    <source>
        <strain evidence="1 2">KMB9</strain>
    </source>
</reference>
<gene>
    <name evidence="1" type="ORF">DU000_12500</name>
</gene>
<organism evidence="1 2">
    <name type="scientific">Parvibium lacunae</name>
    <dbReference type="NCBI Taxonomy" id="1888893"/>
    <lineage>
        <taxon>Bacteria</taxon>
        <taxon>Pseudomonadati</taxon>
        <taxon>Pseudomonadota</taxon>
        <taxon>Betaproteobacteria</taxon>
        <taxon>Burkholderiales</taxon>
        <taxon>Alcaligenaceae</taxon>
        <taxon>Parvibium</taxon>
    </lineage>
</organism>
<name>A0A368KXW7_9BURK</name>
<dbReference type="EMBL" id="QPGB01000014">
    <property type="protein sequence ID" value="RCS56430.1"/>
    <property type="molecule type" value="Genomic_DNA"/>
</dbReference>
<sequence length="113" mass="13163">METENIAPLLWCLDFAIVPHYPVDYFLPGIFTDDENALGGGDPGWVWHREKQSDGTYRYYAWTVEDTSYLDPCEGEYDEATVKYHVRRALENFRQAHPERNAEVDEVIAKYAL</sequence>
<dbReference type="Proteomes" id="UP000252357">
    <property type="component" value="Unassembled WGS sequence"/>
</dbReference>
<dbReference type="AlphaFoldDB" id="A0A368KXW7"/>
<protein>
    <submittedName>
        <fullName evidence="1">Uncharacterized protein</fullName>
    </submittedName>
</protein>
<comment type="caution">
    <text evidence="1">The sequence shown here is derived from an EMBL/GenBank/DDBJ whole genome shotgun (WGS) entry which is preliminary data.</text>
</comment>
<accession>A0A368KXW7</accession>